<protein>
    <submittedName>
        <fullName evidence="1">Uncharacterized protein</fullName>
    </submittedName>
</protein>
<accession>A0A073HXC6</accession>
<proteinExistence type="predicted"/>
<sequence>MDKEGAGANKLGVKTVKAVNEDILIDDDKDDDKDEDEDQEVQEYVVDKIISIDDKQDKIFEAIGTQQILDAEKPSSQSVITYFFYLCYLLKQIKNLPKALLQALLQEYLYPLINVYLQNYEKIHKIICPSTRTSIHSSSLKIKFYNLLSLF</sequence>
<evidence type="ECO:0000313" key="2">
    <source>
        <dbReference type="Proteomes" id="UP000053232"/>
    </source>
</evidence>
<organism evidence="1 2">
    <name type="scientific">Oxytricha trifallax</name>
    <dbReference type="NCBI Taxonomy" id="1172189"/>
    <lineage>
        <taxon>Eukaryota</taxon>
        <taxon>Sar</taxon>
        <taxon>Alveolata</taxon>
        <taxon>Ciliophora</taxon>
        <taxon>Intramacronucleata</taxon>
        <taxon>Spirotrichea</taxon>
        <taxon>Stichotrichia</taxon>
        <taxon>Sporadotrichida</taxon>
        <taxon>Oxytrichidae</taxon>
        <taxon>Oxytrichinae</taxon>
        <taxon>Oxytricha</taxon>
    </lineage>
</organism>
<keyword evidence="2" id="KW-1185">Reference proteome</keyword>
<name>A0A073HXC6_9SPIT</name>
<dbReference type="EMBL" id="ARYC01007751">
    <property type="protein sequence ID" value="KEJ82668.1"/>
    <property type="molecule type" value="Genomic_DNA"/>
</dbReference>
<dbReference type="Proteomes" id="UP000053232">
    <property type="component" value="Unassembled WGS sequence"/>
</dbReference>
<gene>
    <name evidence="1" type="ORF">OXYTRIMIC_352</name>
</gene>
<dbReference type="AlphaFoldDB" id="A0A073HXC6"/>
<evidence type="ECO:0000313" key="1">
    <source>
        <dbReference type="EMBL" id="KEJ82668.1"/>
    </source>
</evidence>
<comment type="caution">
    <text evidence="1">The sequence shown here is derived from an EMBL/GenBank/DDBJ whole genome shotgun (WGS) entry which is preliminary data.</text>
</comment>
<reference evidence="2" key="1">
    <citation type="journal article" date="2014" name="Cell">
        <title>The Architecture of a Scrambled Genome Reveals Massive Levels of Genomic Rearrangement during Development.</title>
        <authorList>
            <person name="Chen X."/>
            <person name="Bracht J.R."/>
            <person name="Goldman A.D."/>
            <person name="Dolzhenko E."/>
            <person name="Clay D.M."/>
            <person name="Swart E.C."/>
            <person name="Perlman D.H."/>
            <person name="Doak T.G."/>
            <person name="Stuart A."/>
            <person name="Amemiya C.T."/>
            <person name="Sebra R.P."/>
            <person name="Landweber L.F."/>
        </authorList>
    </citation>
    <scope>NUCLEOTIDE SEQUENCE [LARGE SCALE GENOMIC DNA]</scope>
    <source>
        <strain evidence="2">JRB310</strain>
    </source>
</reference>